<sequence length="160" mass="18703">MTPSYSAAASGNEEDEFMEKATIEWLHRFPTDIFPGTPAMLLAKWEGNESVLDWIVTKELNKEFEKPGIPFVKAKQHLRTMFQLNTTMGTVKTIKKTWEEELEFALMVYDREYPVDGTIELTGTTYLARDKEYVCFVHRSAEQQSFDLLWSYQEFDYDSD</sequence>
<proteinExistence type="predicted"/>
<dbReference type="EMBL" id="JBANRG010000018">
    <property type="protein sequence ID" value="KAK7458177.1"/>
    <property type="molecule type" value="Genomic_DNA"/>
</dbReference>
<protein>
    <submittedName>
        <fullName evidence="1">Uncharacterized protein</fullName>
    </submittedName>
</protein>
<keyword evidence="2" id="KW-1185">Reference proteome</keyword>
<evidence type="ECO:0000313" key="2">
    <source>
        <dbReference type="Proteomes" id="UP001498398"/>
    </source>
</evidence>
<dbReference type="Proteomes" id="UP001498398">
    <property type="component" value="Unassembled WGS sequence"/>
</dbReference>
<organism evidence="1 2">
    <name type="scientific">Marasmiellus scandens</name>
    <dbReference type="NCBI Taxonomy" id="2682957"/>
    <lineage>
        <taxon>Eukaryota</taxon>
        <taxon>Fungi</taxon>
        <taxon>Dikarya</taxon>
        <taxon>Basidiomycota</taxon>
        <taxon>Agaricomycotina</taxon>
        <taxon>Agaricomycetes</taxon>
        <taxon>Agaricomycetidae</taxon>
        <taxon>Agaricales</taxon>
        <taxon>Marasmiineae</taxon>
        <taxon>Omphalotaceae</taxon>
        <taxon>Marasmiellus</taxon>
    </lineage>
</organism>
<gene>
    <name evidence="1" type="ORF">VKT23_010085</name>
</gene>
<name>A0ABR1JFG6_9AGAR</name>
<evidence type="ECO:0000313" key="1">
    <source>
        <dbReference type="EMBL" id="KAK7458177.1"/>
    </source>
</evidence>
<accession>A0ABR1JFG6</accession>
<reference evidence="1 2" key="1">
    <citation type="submission" date="2024-01" db="EMBL/GenBank/DDBJ databases">
        <title>A draft genome for the cacao thread blight pathogen Marasmiellus scandens.</title>
        <authorList>
            <person name="Baruah I.K."/>
            <person name="Leung J."/>
            <person name="Bukari Y."/>
            <person name="Amoako-Attah I."/>
            <person name="Meinhardt L.W."/>
            <person name="Bailey B.A."/>
            <person name="Cohen S.P."/>
        </authorList>
    </citation>
    <scope>NUCLEOTIDE SEQUENCE [LARGE SCALE GENOMIC DNA]</scope>
    <source>
        <strain evidence="1 2">GH-19</strain>
    </source>
</reference>
<comment type="caution">
    <text evidence="1">The sequence shown here is derived from an EMBL/GenBank/DDBJ whole genome shotgun (WGS) entry which is preliminary data.</text>
</comment>